<dbReference type="Proteomes" id="UP000887540">
    <property type="component" value="Unplaced"/>
</dbReference>
<name>A0A914C1X9_9BILA</name>
<keyword evidence="5" id="KW-1185">Reference proteome</keyword>
<evidence type="ECO:0000313" key="6">
    <source>
        <dbReference type="WBParaSite" id="ACRNAN_Path_1491.g5817.t1"/>
    </source>
</evidence>
<dbReference type="WBParaSite" id="ACRNAN_Path_1491.g5817.t1">
    <property type="protein sequence ID" value="ACRNAN_Path_1491.g5817.t1"/>
    <property type="gene ID" value="ACRNAN_Path_1491.g5817"/>
</dbReference>
<proteinExistence type="inferred from homology"/>
<evidence type="ECO:0000256" key="4">
    <source>
        <dbReference type="ARBA" id="ARBA00022729"/>
    </source>
</evidence>
<dbReference type="AlphaFoldDB" id="A0A914C1X9"/>
<sequence length="193" mass="20989">MLIFDTSATLRTIQIEGTLECCQDDSTTTTVSTIRTTGGRFVPVTASTPSTAATTPNTASTNNLASTISANDSTQIRGKRHIVKRNVGCEPIHNATIQLWELDPLPFDDDDLINRADVSENGKFAIRGSEDEKGAVDFLVKIFHTCGLGNSGNVACRKISGMEFKLEGQVYNKELTNVVWNLNQATQFDGQEC</sequence>
<accession>A0A914C1X9</accession>
<organism evidence="5 6">
    <name type="scientific">Acrobeloides nanus</name>
    <dbReference type="NCBI Taxonomy" id="290746"/>
    <lineage>
        <taxon>Eukaryota</taxon>
        <taxon>Metazoa</taxon>
        <taxon>Ecdysozoa</taxon>
        <taxon>Nematoda</taxon>
        <taxon>Chromadorea</taxon>
        <taxon>Rhabditida</taxon>
        <taxon>Tylenchina</taxon>
        <taxon>Cephalobomorpha</taxon>
        <taxon>Cephaloboidea</taxon>
        <taxon>Cephalobidae</taxon>
        <taxon>Acrobeloides</taxon>
    </lineage>
</organism>
<dbReference type="Pfam" id="PF01060">
    <property type="entry name" value="TTR-52"/>
    <property type="match status" value="1"/>
</dbReference>
<dbReference type="PANTHER" id="PTHR21700">
    <property type="entry name" value="TRANSTHYRETIN-LIKE FAMILY PROTEIN-RELATED"/>
    <property type="match status" value="1"/>
</dbReference>
<evidence type="ECO:0000256" key="1">
    <source>
        <dbReference type="ARBA" id="ARBA00004613"/>
    </source>
</evidence>
<comment type="subcellular location">
    <subcellularLocation>
        <location evidence="1">Secreted</location>
    </subcellularLocation>
</comment>
<evidence type="ECO:0000256" key="3">
    <source>
        <dbReference type="ARBA" id="ARBA00022525"/>
    </source>
</evidence>
<evidence type="ECO:0000256" key="2">
    <source>
        <dbReference type="ARBA" id="ARBA00010112"/>
    </source>
</evidence>
<dbReference type="GO" id="GO:0009986">
    <property type="term" value="C:cell surface"/>
    <property type="evidence" value="ECO:0007669"/>
    <property type="project" value="InterPro"/>
</dbReference>
<comment type="similarity">
    <text evidence="2">Belongs to the nematode transthyretin-like family.</text>
</comment>
<dbReference type="Gene3D" id="2.60.40.3330">
    <property type="match status" value="1"/>
</dbReference>
<dbReference type="GO" id="GO:0005576">
    <property type="term" value="C:extracellular region"/>
    <property type="evidence" value="ECO:0007669"/>
    <property type="project" value="UniProtKB-SubCell"/>
</dbReference>
<protein>
    <submittedName>
        <fullName evidence="6">Uncharacterized protein</fullName>
    </submittedName>
</protein>
<dbReference type="InterPro" id="IPR001534">
    <property type="entry name" value="Transthyretin-like"/>
</dbReference>
<evidence type="ECO:0000313" key="5">
    <source>
        <dbReference type="Proteomes" id="UP000887540"/>
    </source>
</evidence>
<reference evidence="6" key="1">
    <citation type="submission" date="2022-11" db="UniProtKB">
        <authorList>
            <consortium name="WormBaseParasite"/>
        </authorList>
    </citation>
    <scope>IDENTIFICATION</scope>
</reference>
<dbReference type="InterPro" id="IPR038479">
    <property type="entry name" value="Transthyretin-like_sf"/>
</dbReference>
<keyword evidence="3" id="KW-0964">Secreted</keyword>
<keyword evidence="4" id="KW-0732">Signal</keyword>